<protein>
    <recommendedName>
        <fullName evidence="4">DUF116 domain-containing protein</fullName>
    </recommendedName>
</protein>
<dbReference type="OrthoDB" id="9787348at2"/>
<dbReference type="Proteomes" id="UP000002430">
    <property type="component" value="Chromosome"/>
</dbReference>
<dbReference type="RefSeq" id="WP_011526848.1">
    <property type="nucleotide sequence ID" value="NC_008011.1"/>
</dbReference>
<dbReference type="EMBL" id="AM180252">
    <property type="protein sequence ID" value="CAJ54819.1"/>
    <property type="molecule type" value="Genomic_DNA"/>
</dbReference>
<name>Q1MQA8_LAWIP</name>
<dbReference type="HOGENOM" id="CLU_067052_0_0_7"/>
<gene>
    <name evidence="2" type="ordered locus">LI0765</name>
</gene>
<dbReference type="KEGG" id="lip:LI0765"/>
<evidence type="ECO:0000313" key="2">
    <source>
        <dbReference type="EMBL" id="CAJ54819.1"/>
    </source>
</evidence>
<accession>Q1MQA8</accession>
<sequence length="299" mass="33714">MINRDVLSQYIATDEAELKIFVGFFVGISALLICIMLFSLWLVFTIGSNNQPATVSLFVILFCFLLVSPISWISVELLLHFYMGWTVMSPLKLRSIVIRFALPMVELFVRVIKGPIEPVRRSFIAINNLLLLKAKLSYEPHDVLVLAPHCSQASRCKLRLTYNNDNCARCGKCPIGSLLELRDESGVKVLSATGGTMARRIIKEVRPKMIVGIACERDLVEGIHDIPSFFPVYGFLNECPNGPCIDTLINVSRLRKVLKKFIPSLHFSNEEKSETTPLKKWIPPSEYTNIVAQSEKIIQ</sequence>
<evidence type="ECO:0000313" key="3">
    <source>
        <dbReference type="Proteomes" id="UP000002430"/>
    </source>
</evidence>
<keyword evidence="1" id="KW-1133">Transmembrane helix</keyword>
<keyword evidence="3" id="KW-1185">Reference proteome</keyword>
<dbReference type="STRING" id="363253.LI0765"/>
<evidence type="ECO:0000256" key="1">
    <source>
        <dbReference type="SAM" id="Phobius"/>
    </source>
</evidence>
<dbReference type="eggNOG" id="COG1852">
    <property type="taxonomic scope" value="Bacteria"/>
</dbReference>
<keyword evidence="1" id="KW-0812">Transmembrane</keyword>
<organism evidence="2 3">
    <name type="scientific">Lawsonia intracellularis (strain PHE/MN1-00)</name>
    <dbReference type="NCBI Taxonomy" id="363253"/>
    <lineage>
        <taxon>Bacteria</taxon>
        <taxon>Pseudomonadati</taxon>
        <taxon>Thermodesulfobacteriota</taxon>
        <taxon>Desulfovibrionia</taxon>
        <taxon>Desulfovibrionales</taxon>
        <taxon>Desulfovibrionaceae</taxon>
        <taxon>Lawsonia</taxon>
    </lineage>
</organism>
<feature type="transmembrane region" description="Helical" evidence="1">
    <location>
        <begin position="20"/>
        <end position="43"/>
    </location>
</feature>
<dbReference type="Pfam" id="PF01976">
    <property type="entry name" value="DUF116"/>
    <property type="match status" value="1"/>
</dbReference>
<feature type="transmembrane region" description="Helical" evidence="1">
    <location>
        <begin position="55"/>
        <end position="73"/>
    </location>
</feature>
<dbReference type="AlphaFoldDB" id="Q1MQA8"/>
<dbReference type="PANTHER" id="PTHR43801:SF1">
    <property type="entry name" value="POLYPRENYL SYNTHETASE"/>
    <property type="match status" value="1"/>
</dbReference>
<evidence type="ECO:0008006" key="4">
    <source>
        <dbReference type="Google" id="ProtNLM"/>
    </source>
</evidence>
<dbReference type="PANTHER" id="PTHR43801">
    <property type="entry name" value="NUCLEOTIDE-BINDING PROTEIN-RELATED"/>
    <property type="match status" value="1"/>
</dbReference>
<proteinExistence type="predicted"/>
<reference evidence="2 3" key="1">
    <citation type="submission" date="2005-11" db="EMBL/GenBank/DDBJ databases">
        <title>The complete genome sequence of Lawsonia intracellularis: the causative agent of proliferative enteropathy.</title>
        <authorList>
            <person name="Kaur K."/>
            <person name="Zhang Q."/>
            <person name="Beckler D."/>
            <person name="Munir S."/>
            <person name="Li L."/>
            <person name="Kinsley K."/>
            <person name="Herron L."/>
            <person name="Peterson A."/>
            <person name="May B."/>
            <person name="Singh S."/>
            <person name="Gebhart C."/>
            <person name="Kapur V."/>
        </authorList>
    </citation>
    <scope>NUCLEOTIDE SEQUENCE [LARGE SCALE GENOMIC DNA]</scope>
    <source>
        <strain evidence="2 3">PHE/MN1-00</strain>
    </source>
</reference>
<dbReference type="InterPro" id="IPR002829">
    <property type="entry name" value="DUF116"/>
</dbReference>
<keyword evidence="1" id="KW-0472">Membrane</keyword>